<dbReference type="KEGG" id="ctp:CTRG_03513"/>
<dbReference type="EMBL" id="GG692398">
    <property type="protein sequence ID" value="EER33088.1"/>
    <property type="molecule type" value="Genomic_DNA"/>
</dbReference>
<keyword evidence="8" id="KW-1185">Reference proteome</keyword>
<keyword evidence="4" id="KW-0812">Transmembrane</keyword>
<dbReference type="InterPro" id="IPR053793">
    <property type="entry name" value="PB1-like"/>
</dbReference>
<keyword evidence="1" id="KW-0677">Repeat</keyword>
<dbReference type="InterPro" id="IPR051462">
    <property type="entry name" value="CBS_domain-containing"/>
</dbReference>
<feature type="compositionally biased region" description="Basic residues" evidence="3">
    <location>
        <begin position="33"/>
        <end position="48"/>
    </location>
</feature>
<evidence type="ECO:0000259" key="5">
    <source>
        <dbReference type="PROSITE" id="PS51371"/>
    </source>
</evidence>
<feature type="compositionally biased region" description="Basic and acidic residues" evidence="3">
    <location>
        <begin position="12"/>
        <end position="32"/>
    </location>
</feature>
<dbReference type="InterPro" id="IPR046342">
    <property type="entry name" value="CBS_dom_sf"/>
</dbReference>
<dbReference type="SUPFAM" id="SSF54277">
    <property type="entry name" value="CAD &amp; PB1 domains"/>
    <property type="match status" value="1"/>
</dbReference>
<dbReference type="Gene3D" id="3.10.20.90">
    <property type="entry name" value="Phosphatidylinositol 3-kinase Catalytic Subunit, Chain A, domain 1"/>
    <property type="match status" value="1"/>
</dbReference>
<dbReference type="PANTHER" id="PTHR48108">
    <property type="entry name" value="CBS DOMAIN-CONTAINING PROTEIN CBSX2, CHLOROPLASTIC"/>
    <property type="match status" value="1"/>
</dbReference>
<dbReference type="InterPro" id="IPR000270">
    <property type="entry name" value="PB1_dom"/>
</dbReference>
<feature type="domain" description="CBS" evidence="5">
    <location>
        <begin position="295"/>
        <end position="352"/>
    </location>
</feature>
<keyword evidence="4" id="KW-1133">Transmembrane helix</keyword>
<dbReference type="PANTHER" id="PTHR48108:SF26">
    <property type="entry name" value="CBS DOMAIN-CONTAINING PROTEIN DDB_G0289609"/>
    <property type="match status" value="1"/>
</dbReference>
<proteinExistence type="predicted"/>
<evidence type="ECO:0000313" key="7">
    <source>
        <dbReference type="EMBL" id="EER33088.1"/>
    </source>
</evidence>
<dbReference type="Pfam" id="PF00564">
    <property type="entry name" value="PB1"/>
    <property type="match status" value="1"/>
</dbReference>
<feature type="region of interest" description="Disordered" evidence="3">
    <location>
        <begin position="1"/>
        <end position="52"/>
    </location>
</feature>
<evidence type="ECO:0000259" key="6">
    <source>
        <dbReference type="PROSITE" id="PS51745"/>
    </source>
</evidence>
<reference evidence="7 8" key="1">
    <citation type="journal article" date="2009" name="Nature">
        <title>Evolution of pathogenicity and sexual reproduction in eight Candida genomes.</title>
        <authorList>
            <person name="Butler G."/>
            <person name="Rasmussen M.D."/>
            <person name="Lin M.F."/>
            <person name="Santos M.A."/>
            <person name="Sakthikumar S."/>
            <person name="Munro C.A."/>
            <person name="Rheinbay E."/>
            <person name="Grabherr M."/>
            <person name="Forche A."/>
            <person name="Reedy J.L."/>
            <person name="Agrafioti I."/>
            <person name="Arnaud M.B."/>
            <person name="Bates S."/>
            <person name="Brown A.J."/>
            <person name="Brunke S."/>
            <person name="Costanzo M.C."/>
            <person name="Fitzpatrick D.A."/>
            <person name="de Groot P.W."/>
            <person name="Harris D."/>
            <person name="Hoyer L.L."/>
            <person name="Hube B."/>
            <person name="Klis F.M."/>
            <person name="Kodira C."/>
            <person name="Lennard N."/>
            <person name="Logue M.E."/>
            <person name="Martin R."/>
            <person name="Neiman A.M."/>
            <person name="Nikolaou E."/>
            <person name="Quail M.A."/>
            <person name="Quinn J."/>
            <person name="Santos M.C."/>
            <person name="Schmitzberger F.F."/>
            <person name="Sherlock G."/>
            <person name="Shah P."/>
            <person name="Silverstein K.A."/>
            <person name="Skrzypek M.S."/>
            <person name="Soll D."/>
            <person name="Staggs R."/>
            <person name="Stansfield I."/>
            <person name="Stumpf M.P."/>
            <person name="Sudbery P.E."/>
            <person name="Srikantha T."/>
            <person name="Zeng Q."/>
            <person name="Berman J."/>
            <person name="Berriman M."/>
            <person name="Heitman J."/>
            <person name="Gow N.A."/>
            <person name="Lorenz M.C."/>
            <person name="Birren B.W."/>
            <person name="Kellis M."/>
            <person name="Cuomo C.A."/>
        </authorList>
    </citation>
    <scope>NUCLEOTIDE SEQUENCE [LARGE SCALE GENOMIC DNA]</scope>
    <source>
        <strain evidence="8">ATCC MYA-3404 / T1</strain>
    </source>
</reference>
<feature type="domain" description="CBS" evidence="5">
    <location>
        <begin position="56"/>
        <end position="115"/>
    </location>
</feature>
<dbReference type="OrthoDB" id="418595at2759"/>
<evidence type="ECO:0000313" key="8">
    <source>
        <dbReference type="Proteomes" id="UP000002037"/>
    </source>
</evidence>
<dbReference type="STRING" id="294747.C5MBS1"/>
<gene>
    <name evidence="7" type="ORF">CTRG_03513</name>
</gene>
<dbReference type="SMART" id="SM00116">
    <property type="entry name" value="CBS"/>
    <property type="match status" value="4"/>
</dbReference>
<keyword evidence="4" id="KW-0472">Membrane</keyword>
<feature type="transmembrane region" description="Helical" evidence="4">
    <location>
        <begin position="596"/>
        <end position="616"/>
    </location>
</feature>
<dbReference type="GeneID" id="8298039"/>
<dbReference type="CDD" id="cd17781">
    <property type="entry name" value="CBS_pair_MUG70_1"/>
    <property type="match status" value="1"/>
</dbReference>
<dbReference type="VEuPathDB" id="FungiDB:CTRG_03513"/>
<evidence type="ECO:0000256" key="3">
    <source>
        <dbReference type="SAM" id="MobiDB-lite"/>
    </source>
</evidence>
<feature type="domain" description="PB1" evidence="6">
    <location>
        <begin position="464"/>
        <end position="551"/>
    </location>
</feature>
<dbReference type="HOGENOM" id="CLU_009026_1_0_1"/>
<evidence type="ECO:0000256" key="4">
    <source>
        <dbReference type="SAM" id="Phobius"/>
    </source>
</evidence>
<dbReference type="AlphaFoldDB" id="C5MBS1"/>
<dbReference type="Pfam" id="PF00571">
    <property type="entry name" value="CBS"/>
    <property type="match status" value="4"/>
</dbReference>
<evidence type="ECO:0000256" key="1">
    <source>
        <dbReference type="ARBA" id="ARBA00022737"/>
    </source>
</evidence>
<organism evidence="7 8">
    <name type="scientific">Candida tropicalis (strain ATCC MYA-3404 / T1)</name>
    <name type="common">Yeast</name>
    <dbReference type="NCBI Taxonomy" id="294747"/>
    <lineage>
        <taxon>Eukaryota</taxon>
        <taxon>Fungi</taxon>
        <taxon>Dikarya</taxon>
        <taxon>Ascomycota</taxon>
        <taxon>Saccharomycotina</taxon>
        <taxon>Pichiomycetes</taxon>
        <taxon>Debaryomycetaceae</taxon>
        <taxon>Candida/Lodderomyces clade</taxon>
        <taxon>Candida</taxon>
    </lineage>
</organism>
<feature type="domain" description="CBS" evidence="5">
    <location>
        <begin position="229"/>
        <end position="286"/>
    </location>
</feature>
<dbReference type="InterPro" id="IPR000644">
    <property type="entry name" value="CBS_dom"/>
</dbReference>
<dbReference type="PROSITE" id="PS51371">
    <property type="entry name" value="CBS"/>
    <property type="match status" value="4"/>
</dbReference>
<name>C5MBS1_CANTT</name>
<evidence type="ECO:0008006" key="9">
    <source>
        <dbReference type="Google" id="ProtNLM"/>
    </source>
</evidence>
<dbReference type="SMART" id="SM00666">
    <property type="entry name" value="PB1"/>
    <property type="match status" value="1"/>
</dbReference>
<dbReference type="Gene3D" id="3.10.580.10">
    <property type="entry name" value="CBS-domain"/>
    <property type="match status" value="2"/>
</dbReference>
<dbReference type="Proteomes" id="UP000002037">
    <property type="component" value="Unassembled WGS sequence"/>
</dbReference>
<accession>C5MBS1</accession>
<dbReference type="eggNOG" id="ENOG502QVK2">
    <property type="taxonomic scope" value="Eukaryota"/>
</dbReference>
<dbReference type="CDD" id="cd17782">
    <property type="entry name" value="CBS_pair_MUG70_2"/>
    <property type="match status" value="1"/>
</dbReference>
<feature type="domain" description="CBS" evidence="5">
    <location>
        <begin position="123"/>
        <end position="179"/>
    </location>
</feature>
<dbReference type="RefSeq" id="XP_002549216.1">
    <property type="nucleotide sequence ID" value="XM_002549170.1"/>
</dbReference>
<dbReference type="PROSITE" id="PS51745">
    <property type="entry name" value="PB1"/>
    <property type="match status" value="1"/>
</dbReference>
<keyword evidence="2" id="KW-0129">CBS domain</keyword>
<sequence>MSSSHSSSGNLDSRKRQSKRDDAIRRRIEHDLNKKKKNGTTSTRRRKATPGTVLSLKPSDPIICKTTSTVYEVSQLMTAKRENCVLVVDEVGQLLGIFTAKDLAFRIVGSGLNANQVTIDQIMTKDPICANANNAAGEALTLMVEKGFRHLPVLDDDNHIVGVLDITKCYAEQMSKLERMHSSSKKLYEALDSVHSEMGVSEQPQHVFQYFETLKNKMNGPTLENVLDFHTEPIYTNVKASVFEATILMKENRTTAVLVKDTNDEVAGIFTSKDVVLRVIAAGLDPKKCSIVRVMTPQPDVAHVSLPVPEALRKMFDGHYLNLPVVGDEDEIIGIVDVLKLTYVTLNQLKQLETTAAFTTETGTDSVDTPTGEGPAWNKFWTSLDNHTEGETESAHSDSLMDAGAFSNSGVGAGITGSGAPDITPSEFHSFNVDIKPSDSVSHVESLPFKASSLKYASSAAIDEIPFTFKFKSPGIEGRVHRITLKSSEGIVRLKELIDAKLHEKDYTVLNIESDEKYAISYVDDEGDVVSITSDDDLCECIKINLKLQNDKADLYLHNPHEHATIEDVKSIYSRKSVRKNNIGSSDLIAGVPNEILIPSALAVLGASIIIGFTFARK</sequence>
<dbReference type="SUPFAM" id="SSF54631">
    <property type="entry name" value="CBS-domain pair"/>
    <property type="match status" value="2"/>
</dbReference>
<evidence type="ECO:0000256" key="2">
    <source>
        <dbReference type="PROSITE-ProRule" id="PRU00703"/>
    </source>
</evidence>
<protein>
    <recommendedName>
        <fullName evidence="9">CBS domain-containing protein</fullName>
    </recommendedName>
</protein>